<dbReference type="Proteomes" id="UP000467164">
    <property type="component" value="Chromosome"/>
</dbReference>
<dbReference type="KEGG" id="msho:MSHO_20380"/>
<gene>
    <name evidence="1" type="ORF">MSHO_20380</name>
</gene>
<dbReference type="AlphaFoldDB" id="A0A7I7LBS3"/>
<reference evidence="1 2" key="1">
    <citation type="journal article" date="2019" name="Emerg. Microbes Infect.">
        <title>Comprehensive subspecies identification of 175 nontuberculous mycobacteria species based on 7547 genomic profiles.</title>
        <authorList>
            <person name="Matsumoto Y."/>
            <person name="Kinjo T."/>
            <person name="Motooka D."/>
            <person name="Nabeya D."/>
            <person name="Jung N."/>
            <person name="Uechi K."/>
            <person name="Horii T."/>
            <person name="Iida T."/>
            <person name="Fujita J."/>
            <person name="Nakamura S."/>
        </authorList>
    </citation>
    <scope>NUCLEOTIDE SEQUENCE [LARGE SCALE GENOMIC DNA]</scope>
    <source>
        <strain evidence="1 2">JCM 12657</strain>
    </source>
</reference>
<proteinExistence type="predicted"/>
<dbReference type="EMBL" id="AP022572">
    <property type="protein sequence ID" value="BBX56693.1"/>
    <property type="molecule type" value="Genomic_DNA"/>
</dbReference>
<evidence type="ECO:0000313" key="2">
    <source>
        <dbReference type="Proteomes" id="UP000467164"/>
    </source>
</evidence>
<organism evidence="1 2">
    <name type="scientific">Mycobacterium shottsii</name>
    <dbReference type="NCBI Taxonomy" id="133549"/>
    <lineage>
        <taxon>Bacteria</taxon>
        <taxon>Bacillati</taxon>
        <taxon>Actinomycetota</taxon>
        <taxon>Actinomycetes</taxon>
        <taxon>Mycobacteriales</taxon>
        <taxon>Mycobacteriaceae</taxon>
        <taxon>Mycobacterium</taxon>
        <taxon>Mycobacterium ulcerans group</taxon>
    </lineage>
</organism>
<keyword evidence="2" id="KW-1185">Reference proteome</keyword>
<sequence>MAPGFDLTEAGTQKRLAVWLVEDPRQVPGIATLGPDALELGPEALAGVLGPTPAGSRRSSPIRR</sequence>
<accession>A0A7I7LBS3</accession>
<name>A0A7I7LBS3_9MYCO</name>
<evidence type="ECO:0000313" key="1">
    <source>
        <dbReference type="EMBL" id="BBX56693.1"/>
    </source>
</evidence>
<protein>
    <submittedName>
        <fullName evidence="1">Uncharacterized protein</fullName>
    </submittedName>
</protein>